<keyword evidence="2" id="KW-1185">Reference proteome</keyword>
<accession>A0ABR5DPK8</accession>
<reference evidence="1 2" key="1">
    <citation type="submission" date="2015-02" db="EMBL/GenBank/DDBJ databases">
        <title>Genome Sequencing of Rickettsiales.</title>
        <authorList>
            <person name="Daugherty S.C."/>
            <person name="Su Q."/>
            <person name="Abolude K."/>
            <person name="Beier-Sexton M."/>
            <person name="Carlyon J.A."/>
            <person name="Carter R."/>
            <person name="Day N.P."/>
            <person name="Dumler S.J."/>
            <person name="Dyachenko V."/>
            <person name="Godinez A."/>
            <person name="Kurtti T.J."/>
            <person name="Lichay M."/>
            <person name="Mullins K.E."/>
            <person name="Ott S."/>
            <person name="Pappas-Brown V."/>
            <person name="Paris D.H."/>
            <person name="Patel P."/>
            <person name="Richards A.L."/>
            <person name="Sadzewicz L."/>
            <person name="Sears K."/>
            <person name="Seidman D."/>
            <person name="Sengamalay N."/>
            <person name="Stenos J."/>
            <person name="Tallon L.J."/>
            <person name="Vincent G."/>
            <person name="Fraser C.M."/>
            <person name="Munderloh U."/>
            <person name="Dunning-Hotopp J.C."/>
        </authorList>
    </citation>
    <scope>NUCLEOTIDE SEQUENCE [LARGE SCALE GENOMIC DNA]</scope>
    <source>
        <strain evidence="1 2">Tate's Hell</strain>
    </source>
</reference>
<sequence>MLFQMSRKKPHFMVIIFINISKPYKNNSYYVKQPIKN</sequence>
<proteinExistence type="predicted"/>
<dbReference type="EMBL" id="LAOO01000001">
    <property type="protein sequence ID" value="KJW00660.1"/>
    <property type="molecule type" value="Genomic_DNA"/>
</dbReference>
<dbReference type="Proteomes" id="UP000035491">
    <property type="component" value="Unassembled WGS sequence"/>
</dbReference>
<comment type="caution">
    <text evidence="1">The sequence shown here is derived from an EMBL/GenBank/DDBJ whole genome shotgun (WGS) entry which is preliminary data.</text>
</comment>
<evidence type="ECO:0000313" key="2">
    <source>
        <dbReference type="Proteomes" id="UP000035491"/>
    </source>
</evidence>
<name>A0ABR5DPK8_RICPA</name>
<gene>
    <name evidence="1" type="ORF">RPATATE_1211</name>
</gene>
<evidence type="ECO:0000313" key="1">
    <source>
        <dbReference type="EMBL" id="KJW00660.1"/>
    </source>
</evidence>
<organism evidence="1 2">
    <name type="scientific">Rickettsia parkeri str. Tate's Hell</name>
    <dbReference type="NCBI Taxonomy" id="1359189"/>
    <lineage>
        <taxon>Bacteria</taxon>
        <taxon>Pseudomonadati</taxon>
        <taxon>Pseudomonadota</taxon>
        <taxon>Alphaproteobacteria</taxon>
        <taxon>Rickettsiales</taxon>
        <taxon>Rickettsiaceae</taxon>
        <taxon>Rickettsieae</taxon>
        <taxon>Rickettsia</taxon>
        <taxon>spotted fever group</taxon>
    </lineage>
</organism>
<protein>
    <submittedName>
        <fullName evidence="1">Uncharacterized protein</fullName>
    </submittedName>
</protein>